<dbReference type="EMBL" id="JBHUCP010000017">
    <property type="protein sequence ID" value="MFD1532187.1"/>
    <property type="molecule type" value="Genomic_DNA"/>
</dbReference>
<proteinExistence type="predicted"/>
<gene>
    <name evidence="1" type="ORF">ACFSCY_22410</name>
</gene>
<dbReference type="RefSeq" id="WP_343980885.1">
    <property type="nucleotide sequence ID" value="NZ_BAAAJG010000012.1"/>
</dbReference>
<comment type="caution">
    <text evidence="1">The sequence shown here is derived from an EMBL/GenBank/DDBJ whole genome shotgun (WGS) entry which is preliminary data.</text>
</comment>
<organism evidence="1 2">
    <name type="scientific">Pseudonocardia aurantiaca</name>
    <dbReference type="NCBI Taxonomy" id="75290"/>
    <lineage>
        <taxon>Bacteria</taxon>
        <taxon>Bacillati</taxon>
        <taxon>Actinomycetota</taxon>
        <taxon>Actinomycetes</taxon>
        <taxon>Pseudonocardiales</taxon>
        <taxon>Pseudonocardiaceae</taxon>
        <taxon>Pseudonocardia</taxon>
    </lineage>
</organism>
<evidence type="ECO:0000313" key="2">
    <source>
        <dbReference type="Proteomes" id="UP001597145"/>
    </source>
</evidence>
<reference evidence="2" key="1">
    <citation type="journal article" date="2019" name="Int. J. Syst. Evol. Microbiol.">
        <title>The Global Catalogue of Microorganisms (GCM) 10K type strain sequencing project: providing services to taxonomists for standard genome sequencing and annotation.</title>
        <authorList>
            <consortium name="The Broad Institute Genomics Platform"/>
            <consortium name="The Broad Institute Genome Sequencing Center for Infectious Disease"/>
            <person name="Wu L."/>
            <person name="Ma J."/>
        </authorList>
    </citation>
    <scope>NUCLEOTIDE SEQUENCE [LARGE SCALE GENOMIC DNA]</scope>
    <source>
        <strain evidence="2">JCM 12165</strain>
    </source>
</reference>
<keyword evidence="2" id="KW-1185">Reference proteome</keyword>
<evidence type="ECO:0000313" key="1">
    <source>
        <dbReference type="EMBL" id="MFD1532187.1"/>
    </source>
</evidence>
<sequence>MGIPADLVAFISAEPGMAQRLYDDHRDDGSGHCRACTGGGQAGRYVWPCSLRRAAEVAAAGRRER</sequence>
<protein>
    <submittedName>
        <fullName evidence="1">Uncharacterized protein</fullName>
    </submittedName>
</protein>
<accession>A0ABW4FP21</accession>
<dbReference type="Proteomes" id="UP001597145">
    <property type="component" value="Unassembled WGS sequence"/>
</dbReference>
<name>A0ABW4FP21_9PSEU</name>